<sequence length="103" mass="11794">MRGLTVTSVFSVQHRADGGELVYGLSPYLTMMFITTFVTPFLCLGDWFQHEMPDPSPFKMTHGLDIWDLADHDASFEELFDKGMVLDIVVRECRITSFRLISD</sequence>
<name>A0A1E5UTD6_9POAL</name>
<feature type="transmembrane region" description="Helical" evidence="1">
    <location>
        <begin position="28"/>
        <end position="48"/>
    </location>
</feature>
<dbReference type="Gene3D" id="3.40.50.150">
    <property type="entry name" value="Vaccinia Virus protein VP39"/>
    <property type="match status" value="1"/>
</dbReference>
<organism evidence="2 3">
    <name type="scientific">Dichanthelium oligosanthes</name>
    <dbReference type="NCBI Taxonomy" id="888268"/>
    <lineage>
        <taxon>Eukaryota</taxon>
        <taxon>Viridiplantae</taxon>
        <taxon>Streptophyta</taxon>
        <taxon>Embryophyta</taxon>
        <taxon>Tracheophyta</taxon>
        <taxon>Spermatophyta</taxon>
        <taxon>Magnoliopsida</taxon>
        <taxon>Liliopsida</taxon>
        <taxon>Poales</taxon>
        <taxon>Poaceae</taxon>
        <taxon>PACMAD clade</taxon>
        <taxon>Panicoideae</taxon>
        <taxon>Panicodae</taxon>
        <taxon>Paniceae</taxon>
        <taxon>Dichantheliinae</taxon>
        <taxon>Dichanthelium</taxon>
    </lineage>
</organism>
<reference evidence="2 3" key="1">
    <citation type="submission" date="2016-09" db="EMBL/GenBank/DDBJ databases">
        <title>The draft genome of Dichanthelium oligosanthes: A C3 panicoid grass species.</title>
        <authorList>
            <person name="Studer A.J."/>
            <person name="Schnable J.C."/>
            <person name="Brutnell T.P."/>
        </authorList>
    </citation>
    <scope>NUCLEOTIDE SEQUENCE [LARGE SCALE GENOMIC DNA]</scope>
    <source>
        <strain evidence="3">cv. Kellogg 1175</strain>
        <tissue evidence="2">Leaf</tissue>
    </source>
</reference>
<keyword evidence="1" id="KW-0812">Transmembrane</keyword>
<protein>
    <submittedName>
        <fullName evidence="2">Uncharacterized protein</fullName>
    </submittedName>
</protein>
<keyword evidence="1" id="KW-1133">Transmembrane helix</keyword>
<gene>
    <name evidence="2" type="ORF">BAE44_0022811</name>
</gene>
<dbReference type="EMBL" id="LWDX02063789">
    <property type="protein sequence ID" value="OEL16169.1"/>
    <property type="molecule type" value="Genomic_DNA"/>
</dbReference>
<dbReference type="InterPro" id="IPR029063">
    <property type="entry name" value="SAM-dependent_MTases_sf"/>
</dbReference>
<evidence type="ECO:0000313" key="3">
    <source>
        <dbReference type="Proteomes" id="UP000095767"/>
    </source>
</evidence>
<comment type="caution">
    <text evidence="2">The sequence shown here is derived from an EMBL/GenBank/DDBJ whole genome shotgun (WGS) entry which is preliminary data.</text>
</comment>
<dbReference type="OrthoDB" id="10548390at2759"/>
<accession>A0A1E5UTD6</accession>
<evidence type="ECO:0000256" key="1">
    <source>
        <dbReference type="SAM" id="Phobius"/>
    </source>
</evidence>
<keyword evidence="1" id="KW-0472">Membrane</keyword>
<proteinExistence type="predicted"/>
<dbReference type="Proteomes" id="UP000095767">
    <property type="component" value="Unassembled WGS sequence"/>
</dbReference>
<keyword evidence="3" id="KW-1185">Reference proteome</keyword>
<evidence type="ECO:0000313" key="2">
    <source>
        <dbReference type="EMBL" id="OEL16169.1"/>
    </source>
</evidence>
<dbReference type="STRING" id="888268.A0A1E5UTD6"/>
<dbReference type="AlphaFoldDB" id="A0A1E5UTD6"/>